<reference evidence="6" key="1">
    <citation type="journal article" date="2019" name="Int. J. Syst. Evol. Microbiol.">
        <title>The Global Catalogue of Microorganisms (GCM) 10K type strain sequencing project: providing services to taxonomists for standard genome sequencing and annotation.</title>
        <authorList>
            <consortium name="The Broad Institute Genomics Platform"/>
            <consortium name="The Broad Institute Genome Sequencing Center for Infectious Disease"/>
            <person name="Wu L."/>
            <person name="Ma J."/>
        </authorList>
    </citation>
    <scope>NUCLEOTIDE SEQUENCE [LARGE SCALE GENOMIC DNA]</scope>
    <source>
        <strain evidence="6">KCTC 12848</strain>
    </source>
</reference>
<feature type="region of interest" description="Disordered" evidence="3">
    <location>
        <begin position="936"/>
        <end position="959"/>
    </location>
</feature>
<protein>
    <submittedName>
        <fullName evidence="5">LamG-like jellyroll fold domain-containing protein</fullName>
    </submittedName>
</protein>
<dbReference type="SMART" id="SM00560">
    <property type="entry name" value="LamGL"/>
    <property type="match status" value="2"/>
</dbReference>
<proteinExistence type="predicted"/>
<evidence type="ECO:0000259" key="4">
    <source>
        <dbReference type="SMART" id="SM00560"/>
    </source>
</evidence>
<keyword evidence="6" id="KW-1185">Reference proteome</keyword>
<accession>A0ABV9Y1E5</accession>
<dbReference type="PANTHER" id="PTHR46943:SF1">
    <property type="entry name" value="PENTRAXIN-RELATED PROTEIN PTX3"/>
    <property type="match status" value="1"/>
</dbReference>
<keyword evidence="1" id="KW-0732">Signal</keyword>
<dbReference type="NCBIfam" id="NF033679">
    <property type="entry name" value="DNRLRE_dom"/>
    <property type="match status" value="1"/>
</dbReference>
<feature type="compositionally biased region" description="Polar residues" evidence="3">
    <location>
        <begin position="936"/>
        <end position="948"/>
    </location>
</feature>
<keyword evidence="2" id="KW-1015">Disulfide bond</keyword>
<dbReference type="InterPro" id="IPR042837">
    <property type="entry name" value="PTX3"/>
</dbReference>
<evidence type="ECO:0000313" key="6">
    <source>
        <dbReference type="Proteomes" id="UP001595833"/>
    </source>
</evidence>
<evidence type="ECO:0000256" key="3">
    <source>
        <dbReference type="SAM" id="MobiDB-lite"/>
    </source>
</evidence>
<name>A0ABV9Y1E5_9PSEU</name>
<organism evidence="5 6">
    <name type="scientific">Saccharothrix xinjiangensis</name>
    <dbReference type="NCBI Taxonomy" id="204798"/>
    <lineage>
        <taxon>Bacteria</taxon>
        <taxon>Bacillati</taxon>
        <taxon>Actinomycetota</taxon>
        <taxon>Actinomycetes</taxon>
        <taxon>Pseudonocardiales</taxon>
        <taxon>Pseudonocardiaceae</taxon>
        <taxon>Saccharothrix</taxon>
    </lineage>
</organism>
<dbReference type="Pfam" id="PF13385">
    <property type="entry name" value="Laminin_G_3"/>
    <property type="match status" value="2"/>
</dbReference>
<feature type="domain" description="LamG-like jellyroll fold" evidence="4">
    <location>
        <begin position="998"/>
        <end position="1142"/>
    </location>
</feature>
<dbReference type="Gene3D" id="2.60.120.200">
    <property type="match status" value="2"/>
</dbReference>
<dbReference type="EMBL" id="JBHSJB010000018">
    <property type="protein sequence ID" value="MFC5056068.1"/>
    <property type="molecule type" value="Genomic_DNA"/>
</dbReference>
<dbReference type="InterPro" id="IPR006558">
    <property type="entry name" value="LamG-like"/>
</dbReference>
<feature type="domain" description="LamG-like jellyroll fold" evidence="4">
    <location>
        <begin position="775"/>
        <end position="913"/>
    </location>
</feature>
<sequence>MLSRVPARGSTLRAFVAVLVAVVVAGVAPPVVAVAQDVPAVVPASAPDVATAARYAEVGGEPVVVESATTETDEVRANPDGTMTLIQHVQPVRVRRGDGWVPVDLTLERRPDGTYGPKASAVDVVFSGGGPGSAGQPLARIVRGGRELGLKWDVDLPVPVAAGPVLTYPEALPGVDLRLEAHLKGFSELLVVKTPEAADNPALERIAFGTHAEGVALEVGPRPDGDLVAEDSAGEPVFVGAASRMWDSSARAGGVATVEPGDRQAGMGVEVTSEAVVITPDRAFLDDPATTYPVVLDPEYRCPDCGKVHHVVVQSPWPAAKNFDATGGDLADLKAGYATASMLNAPSNGVSRTYLRMHTASLAGRFIHRAALHTRVINSYSCSPTAPATELYLANWVDAGTTWGNQPGWAPGLLSSNNRSNNAQNCPGDGGADFDAVVAVRAAAANRWGETTLVLKSAVENSLDGWRRFDINPYLEVVYNSYPDAPSHLGMEGWGPHGADALPCVVGADRPALFTRTPRLRAMLKDPDHASLDAGFRVMRGTVDSHTWNGQDIHVGNIPSGSFAQVTVPQGWITTDGVHTWHLWSGDYQLSSWSQNCEFEVDTRAPNTPAVSSADYPATGVHGSVGRTGAFTFRVNGNTGLNGGMDVRRYGWSLNNDTATTHMVDVGSADGTVTVPITPRQVGTNVLYVSAFDKAGNRSATNAVYAFRAAEPAGPKASWSLDETSGTAAADSAGNRPLSLAGAASFAPGYEGNALALNGTSGYAASASAVLDTSRAYSVSVWARLDRDNGFFTALSQDGNRVTPFFLQYADDVDRWSFAVTDSDTDGYTSARVFSSAPPRLGVWTHLLGTFEPDTGRTALYVDGKLQGATTGTSWESAGGLVVGATKWRGDRLDHFAGALDRVRAWDRELSAEQAADEANTAVPRARFALDEQAGTTTVNEVSGQPGTLSGGVSWAGAPVDPDDPDRVMTSEDKWLNFDASWTGQVAAPSPANLRTDRSYTVSAWVRHSGLDAASRAAVGFGDAQHSPFMLGYRKESGKWGFLMSKGTGGDGWFALSDRAAQANRWVHLVGVYDAPKGRMTLYVNGQEQGTFLGTADGAGVTGWHGSGPLWVGRGIWTGQHSDAWKGDVDDVRVHSGVLTTEQVIQQYFTTLH</sequence>
<dbReference type="RefSeq" id="WP_344039630.1">
    <property type="nucleotide sequence ID" value="NZ_BAAAKE010000017.1"/>
</dbReference>
<dbReference type="PANTHER" id="PTHR46943">
    <property type="entry name" value="PENTRAXIN-RELATED PROTEIN PTX3"/>
    <property type="match status" value="1"/>
</dbReference>
<dbReference type="Proteomes" id="UP001595833">
    <property type="component" value="Unassembled WGS sequence"/>
</dbReference>
<evidence type="ECO:0000313" key="5">
    <source>
        <dbReference type="EMBL" id="MFC5056068.1"/>
    </source>
</evidence>
<evidence type="ECO:0000256" key="2">
    <source>
        <dbReference type="ARBA" id="ARBA00023157"/>
    </source>
</evidence>
<gene>
    <name evidence="5" type="ORF">ACFPFM_20210</name>
</gene>
<evidence type="ECO:0000256" key="1">
    <source>
        <dbReference type="ARBA" id="ARBA00022729"/>
    </source>
</evidence>
<dbReference type="SUPFAM" id="SSF49899">
    <property type="entry name" value="Concanavalin A-like lectins/glucanases"/>
    <property type="match status" value="2"/>
</dbReference>
<comment type="caution">
    <text evidence="5">The sequence shown here is derived from an EMBL/GenBank/DDBJ whole genome shotgun (WGS) entry which is preliminary data.</text>
</comment>
<dbReference type="InterPro" id="IPR013320">
    <property type="entry name" value="ConA-like_dom_sf"/>
</dbReference>